<dbReference type="InterPro" id="IPR036412">
    <property type="entry name" value="HAD-like_sf"/>
</dbReference>
<evidence type="ECO:0000313" key="1">
    <source>
        <dbReference type="EMBL" id="SUM34328.1"/>
    </source>
</evidence>
<dbReference type="SUPFAM" id="SSF56784">
    <property type="entry name" value="HAD-like"/>
    <property type="match status" value="1"/>
</dbReference>
<dbReference type="Gene3D" id="3.40.50.1000">
    <property type="entry name" value="HAD superfamily/HAD-like"/>
    <property type="match status" value="1"/>
</dbReference>
<sequence length="298" mass="33677">MDNVKAIFLDMDGTILHKNNRVDSETADVIAQLRSKGFKVFLATGRAHNEIHYLVPETFEVDGIISSNGTLGMVNDEIIFKHSLSFNAVNEIVSRAQQQSIYYEVFPFEGNRIVLAEDEAWAKSLFDAETPPGKVGESEWTSRKESIVEKVDWSSELPSTTYSKIYLFSTDFDKITAYREQLKKDAESLQISVSNSSRFNAETMAYQTDKGTGIKEMIEHFGIEQSETLVIGDSDNDRAMFEFGHYTVAMKNARPEIQSLTKDVTSYTNEENGCSALFSRTLFKIKMCNDLLISKLML</sequence>
<organism evidence="1 2">
    <name type="scientific">Staphylococcus gallinarum</name>
    <dbReference type="NCBI Taxonomy" id="1293"/>
    <lineage>
        <taxon>Bacteria</taxon>
        <taxon>Bacillati</taxon>
        <taxon>Bacillota</taxon>
        <taxon>Bacilli</taxon>
        <taxon>Bacillales</taxon>
        <taxon>Staphylococcaceae</taxon>
        <taxon>Staphylococcus</taxon>
    </lineage>
</organism>
<proteinExistence type="predicted"/>
<dbReference type="NCBIfam" id="TIGR01484">
    <property type="entry name" value="HAD-SF-IIB"/>
    <property type="match status" value="1"/>
</dbReference>
<dbReference type="Pfam" id="PF08282">
    <property type="entry name" value="Hydrolase_3"/>
    <property type="match status" value="1"/>
</dbReference>
<gene>
    <name evidence="1" type="primary">ywpJ_4</name>
    <name evidence="1" type="ORF">NCTC12195_03843</name>
</gene>
<dbReference type="EC" id="3.1.3.-" evidence="1"/>
<name>A0A380FJN4_STAGA</name>
<dbReference type="PANTHER" id="PTHR10000">
    <property type="entry name" value="PHOSPHOSERINE PHOSPHATASE"/>
    <property type="match status" value="1"/>
</dbReference>
<dbReference type="SFLD" id="SFLDG01140">
    <property type="entry name" value="C2.B:_Phosphomannomutase_and_P"/>
    <property type="match status" value="1"/>
</dbReference>
<dbReference type="NCBIfam" id="TIGR00099">
    <property type="entry name" value="Cof-subfamily"/>
    <property type="match status" value="1"/>
</dbReference>
<dbReference type="InterPro" id="IPR000150">
    <property type="entry name" value="Cof"/>
</dbReference>
<dbReference type="STRING" id="1293.SH09_09775"/>
<dbReference type="AlphaFoldDB" id="A0A380FJN4"/>
<keyword evidence="1" id="KW-0378">Hydrolase</keyword>
<dbReference type="Proteomes" id="UP000255277">
    <property type="component" value="Unassembled WGS sequence"/>
</dbReference>
<reference evidence="1 2" key="1">
    <citation type="submission" date="2018-06" db="EMBL/GenBank/DDBJ databases">
        <authorList>
            <consortium name="Pathogen Informatics"/>
            <person name="Doyle S."/>
        </authorList>
    </citation>
    <scope>NUCLEOTIDE SEQUENCE [LARGE SCALE GENOMIC DNA]</scope>
    <source>
        <strain evidence="1 2">NCTC12195</strain>
    </source>
</reference>
<evidence type="ECO:0000313" key="2">
    <source>
        <dbReference type="Proteomes" id="UP000255277"/>
    </source>
</evidence>
<protein>
    <submittedName>
        <fullName evidence="1">Hydrolase</fullName>
        <ecNumber evidence="1">3.1.3.-</ecNumber>
    </submittedName>
</protein>
<dbReference type="PANTHER" id="PTHR10000:SF55">
    <property type="entry name" value="5-AMINO-6-(5-PHOSPHO-D-RIBITYLAMINO)URACIL PHOSPHATASE YCSE"/>
    <property type="match status" value="1"/>
</dbReference>
<dbReference type="GO" id="GO:0005829">
    <property type="term" value="C:cytosol"/>
    <property type="evidence" value="ECO:0007669"/>
    <property type="project" value="TreeGrafter"/>
</dbReference>
<dbReference type="GO" id="GO:0000287">
    <property type="term" value="F:magnesium ion binding"/>
    <property type="evidence" value="ECO:0007669"/>
    <property type="project" value="TreeGrafter"/>
</dbReference>
<dbReference type="InterPro" id="IPR023214">
    <property type="entry name" value="HAD_sf"/>
</dbReference>
<dbReference type="SFLD" id="SFLDS00003">
    <property type="entry name" value="Haloacid_Dehalogenase"/>
    <property type="match status" value="1"/>
</dbReference>
<dbReference type="GO" id="GO:0016791">
    <property type="term" value="F:phosphatase activity"/>
    <property type="evidence" value="ECO:0007669"/>
    <property type="project" value="UniProtKB-ARBA"/>
</dbReference>
<accession>A0A380FJN4</accession>
<dbReference type="Gene3D" id="3.30.1240.10">
    <property type="match status" value="1"/>
</dbReference>
<dbReference type="InterPro" id="IPR006379">
    <property type="entry name" value="HAD-SF_hydro_IIB"/>
</dbReference>
<dbReference type="EMBL" id="UHDK01000001">
    <property type="protein sequence ID" value="SUM34328.1"/>
    <property type="molecule type" value="Genomic_DNA"/>
</dbReference>